<feature type="transmembrane region" description="Helical" evidence="3">
    <location>
        <begin position="16"/>
        <end position="33"/>
    </location>
</feature>
<dbReference type="EMBL" id="HACG01015491">
    <property type="protein sequence ID" value="CEK62356.1"/>
    <property type="molecule type" value="Transcribed_RNA"/>
</dbReference>
<evidence type="ECO:0000256" key="1">
    <source>
        <dbReference type="ARBA" id="ARBA00004370"/>
    </source>
</evidence>
<comment type="subcellular location">
    <subcellularLocation>
        <location evidence="1">Membrane</location>
    </subcellularLocation>
</comment>
<feature type="domain" description="POTRA" evidence="4">
    <location>
        <begin position="42"/>
        <end position="79"/>
    </location>
</feature>
<name>A0A0B6Z345_9EUPU</name>
<dbReference type="AlphaFoldDB" id="A0A0B6Z345"/>
<evidence type="ECO:0000313" key="5">
    <source>
        <dbReference type="EMBL" id="CEK62356.1"/>
    </source>
</evidence>
<reference evidence="5" key="1">
    <citation type="submission" date="2014-12" db="EMBL/GenBank/DDBJ databases">
        <title>Insight into the proteome of Arion vulgaris.</title>
        <authorList>
            <person name="Aradska J."/>
            <person name="Bulat T."/>
            <person name="Smidak R."/>
            <person name="Sarate P."/>
            <person name="Gangsoo J."/>
            <person name="Sialana F."/>
            <person name="Bilban M."/>
            <person name="Lubec G."/>
        </authorList>
    </citation>
    <scope>NUCLEOTIDE SEQUENCE</scope>
    <source>
        <tissue evidence="5">Skin</tissue>
    </source>
</reference>
<dbReference type="GO" id="GO:0016020">
    <property type="term" value="C:membrane"/>
    <property type="evidence" value="ECO:0007669"/>
    <property type="project" value="UniProtKB-SubCell"/>
</dbReference>
<organism evidence="5">
    <name type="scientific">Arion vulgaris</name>
    <dbReference type="NCBI Taxonomy" id="1028688"/>
    <lineage>
        <taxon>Eukaryota</taxon>
        <taxon>Metazoa</taxon>
        <taxon>Spiralia</taxon>
        <taxon>Lophotrochozoa</taxon>
        <taxon>Mollusca</taxon>
        <taxon>Gastropoda</taxon>
        <taxon>Heterobranchia</taxon>
        <taxon>Euthyneura</taxon>
        <taxon>Panpulmonata</taxon>
        <taxon>Eupulmonata</taxon>
        <taxon>Stylommatophora</taxon>
        <taxon>Helicina</taxon>
        <taxon>Arionoidea</taxon>
        <taxon>Arionidae</taxon>
        <taxon>Arion</taxon>
    </lineage>
</organism>
<evidence type="ECO:0000259" key="4">
    <source>
        <dbReference type="PROSITE" id="PS51779"/>
    </source>
</evidence>
<evidence type="ECO:0000256" key="2">
    <source>
        <dbReference type="ARBA" id="ARBA00023136"/>
    </source>
</evidence>
<evidence type="ECO:0000256" key="3">
    <source>
        <dbReference type="SAM" id="Phobius"/>
    </source>
</evidence>
<dbReference type="PROSITE" id="PS51779">
    <property type="entry name" value="POTRA"/>
    <property type="match status" value="1"/>
</dbReference>
<keyword evidence="3" id="KW-0812">Transmembrane</keyword>
<feature type="non-terminal residue" evidence="5">
    <location>
        <position position="1"/>
    </location>
</feature>
<accession>A0A0B6Z345</accession>
<keyword evidence="2 3" id="KW-0472">Membrane</keyword>
<keyword evidence="3" id="KW-1133">Transmembrane helix</keyword>
<gene>
    <name evidence="5" type="primary">ORF44949</name>
</gene>
<sequence>GILHAKAPTGDSYPSGLKSALLLVFCFPFINLVKHSLCTKNVRVQRVVVDGLTRTKDDVVIKEIKTLLGAKTFDEVSSN</sequence>
<proteinExistence type="predicted"/>
<dbReference type="InterPro" id="IPR034746">
    <property type="entry name" value="POTRA"/>
</dbReference>
<protein>
    <recommendedName>
        <fullName evidence="4">POTRA domain-containing protein</fullName>
    </recommendedName>
</protein>